<evidence type="ECO:0000259" key="15">
    <source>
        <dbReference type="PROSITE" id="PS50893"/>
    </source>
</evidence>
<organism evidence="16">
    <name type="scientific">marine sediment metagenome</name>
    <dbReference type="NCBI Taxonomy" id="412755"/>
    <lineage>
        <taxon>unclassified sequences</taxon>
        <taxon>metagenomes</taxon>
        <taxon>ecological metagenomes</taxon>
    </lineage>
</organism>
<dbReference type="NCBIfam" id="TIGR00630">
    <property type="entry name" value="uvra"/>
    <property type="match status" value="1"/>
</dbReference>
<dbReference type="GO" id="GO:0005524">
    <property type="term" value="F:ATP binding"/>
    <property type="evidence" value="ECO:0007669"/>
    <property type="project" value="UniProtKB-KW"/>
</dbReference>
<dbReference type="NCBIfam" id="NF001503">
    <property type="entry name" value="PRK00349.1"/>
    <property type="match status" value="1"/>
</dbReference>
<evidence type="ECO:0000256" key="4">
    <source>
        <dbReference type="ARBA" id="ARBA00022737"/>
    </source>
</evidence>
<dbReference type="Pfam" id="PF17760">
    <property type="entry name" value="UvrA_inter"/>
    <property type="match status" value="1"/>
</dbReference>
<dbReference type="EMBL" id="LAZR01000247">
    <property type="protein sequence ID" value="KKN79448.1"/>
    <property type="molecule type" value="Genomic_DNA"/>
</dbReference>
<dbReference type="InterPro" id="IPR017871">
    <property type="entry name" value="ABC_transporter-like_CS"/>
</dbReference>
<keyword evidence="4" id="KW-0677">Repeat</keyword>
<dbReference type="SUPFAM" id="SSF52540">
    <property type="entry name" value="P-loop containing nucleoside triphosphate hydrolases"/>
    <property type="match status" value="2"/>
</dbReference>
<dbReference type="GO" id="GO:0009380">
    <property type="term" value="C:excinuclease repair complex"/>
    <property type="evidence" value="ECO:0007669"/>
    <property type="project" value="InterPro"/>
</dbReference>
<reference evidence="16" key="1">
    <citation type="journal article" date="2015" name="Nature">
        <title>Complex archaea that bridge the gap between prokaryotes and eukaryotes.</title>
        <authorList>
            <person name="Spang A."/>
            <person name="Saw J.H."/>
            <person name="Jorgensen S.L."/>
            <person name="Zaremba-Niedzwiedzka K."/>
            <person name="Martijn J."/>
            <person name="Lind A.E."/>
            <person name="van Eijk R."/>
            <person name="Schleper C."/>
            <person name="Guy L."/>
            <person name="Ettema T.J."/>
        </authorList>
    </citation>
    <scope>NUCLEOTIDE SEQUENCE</scope>
</reference>
<evidence type="ECO:0000256" key="13">
    <source>
        <dbReference type="ARBA" id="ARBA00023204"/>
    </source>
</evidence>
<dbReference type="Gene3D" id="3.30.190.20">
    <property type="match status" value="1"/>
</dbReference>
<keyword evidence="6" id="KW-0227">DNA damage</keyword>
<dbReference type="PANTHER" id="PTHR43152">
    <property type="entry name" value="UVRABC SYSTEM PROTEIN A"/>
    <property type="match status" value="1"/>
</dbReference>
<evidence type="ECO:0000256" key="6">
    <source>
        <dbReference type="ARBA" id="ARBA00022763"/>
    </source>
</evidence>
<dbReference type="PANTHER" id="PTHR43152:SF3">
    <property type="entry name" value="UVRABC SYSTEM PROTEIN A"/>
    <property type="match status" value="1"/>
</dbReference>
<keyword evidence="12" id="KW-0238">DNA-binding</keyword>
<feature type="domain" description="ABC transporter" evidence="15">
    <location>
        <begin position="679"/>
        <end position="1013"/>
    </location>
</feature>
<accession>A0A0F9WLK1</accession>
<dbReference type="Gene3D" id="3.40.50.300">
    <property type="entry name" value="P-loop containing nucleotide triphosphate hydrolases"/>
    <property type="match status" value="3"/>
</dbReference>
<dbReference type="InterPro" id="IPR004602">
    <property type="entry name" value="UvrA"/>
</dbReference>
<keyword evidence="11" id="KW-0267">Excision nuclease</keyword>
<keyword evidence="9" id="KW-0862">Zinc</keyword>
<evidence type="ECO:0000256" key="8">
    <source>
        <dbReference type="ARBA" id="ARBA00022771"/>
    </source>
</evidence>
<name>A0A0F9WLK1_9ZZZZ</name>
<dbReference type="InterPro" id="IPR027417">
    <property type="entry name" value="P-loop_NTPase"/>
</dbReference>
<dbReference type="AlphaFoldDB" id="A0A0F9WLK1"/>
<keyword evidence="7" id="KW-0228">DNA excision</keyword>
<feature type="region of interest" description="Disordered" evidence="14">
    <location>
        <begin position="1"/>
        <end position="69"/>
    </location>
</feature>
<evidence type="ECO:0000256" key="7">
    <source>
        <dbReference type="ARBA" id="ARBA00022769"/>
    </source>
</evidence>
<evidence type="ECO:0000256" key="12">
    <source>
        <dbReference type="ARBA" id="ARBA00023125"/>
    </source>
</evidence>
<comment type="subcellular location">
    <subcellularLocation>
        <location evidence="1">Cytoplasm</location>
    </subcellularLocation>
</comment>
<dbReference type="GO" id="GO:0005737">
    <property type="term" value="C:cytoplasm"/>
    <property type="evidence" value="ECO:0007669"/>
    <property type="project" value="UniProtKB-SubCell"/>
</dbReference>
<dbReference type="InterPro" id="IPR041552">
    <property type="entry name" value="UvrA_DNA-bd"/>
</dbReference>
<evidence type="ECO:0000256" key="1">
    <source>
        <dbReference type="ARBA" id="ARBA00004496"/>
    </source>
</evidence>
<gene>
    <name evidence="16" type="ORF">LCGC14_0340100</name>
</gene>
<evidence type="ECO:0000313" key="16">
    <source>
        <dbReference type="EMBL" id="KKN79448.1"/>
    </source>
</evidence>
<dbReference type="FunFam" id="1.20.1580.10:FF:000002">
    <property type="entry name" value="UvrABC system protein A"/>
    <property type="match status" value="1"/>
</dbReference>
<keyword evidence="8" id="KW-0863">Zinc-finger</keyword>
<keyword evidence="3" id="KW-0479">Metal-binding</keyword>
<sequence>MAKKARTTRSSASKKATAAGGTGGSKRPKRPRKAPSSQVSAPKDDNSKSAKGNKSNDKGRARDGRMNSRSNGREIVILGAKEHNLCNIDVHIPRDKLVVITGLSGSGKSSLAFDTIYAEGQRKYVESLSAYARQFLEQLSKPDVEHIEGLPPTVAIEQRAGGSNPRSTVATVTEIYDYLRLLFARAGTPHCWTCGRQITSQTVSQMVDAIFTLPEAARFMVLAPIVRGQKGQHAEALQHVLREGFVRVRIDGDLYDLKNLPELKKTKKHTIEVIVDRLILKESVRIRLSDSIETALALANGLVTISYEQQPDPAADEGDPAAPLTAAPAEPLQWRDMIFSATYACPKHPEVSLAELSPRMFSFNSPYGACSSCDGLGTILEFDPELIVPDPELSLTQGAVDAWRRGGKRMNIFYNRQIRKFCRTYGVMPAQPYEEIPAKSRHILMHGDGAWEGVIPNLTRRWRNTDSEFVKSRLHSYLSEQACTTCSGARLQAASLAVTIDGKNIDDVTRMTIADALAYFDSLPLDEERRQIAEMILREIHHRLKFLVDVGLDYISLNRTAATLSGGEAQRIRLATQVGSGLVGVCYVLDEPTIGLHQRDNQRLIRTLKHLRDMGNTVLVVEHDEETMRMADLVIDMGPGAGRRGGRIVAQGSIDDICGTDQSITGKYLSRQLQIPLPQRRRELSKKSCIEVRGCRENNLKDLTVRFPLGGIICVTGVSGSGKSTLVNQTLLPAIKRRLHNSKDKPGAFDKILGTGHVDKVIEIDQSPIGRTPRSNPATYTSVFDLIRQLFAKTREAKIRGYKPGRFSFNVKGGRCEACQGQGTKRIEMHFLPDVFVTCQECKGSRYNRETLEVKYKGKNISDVLDMRVEAAAGFFENFPKVKQLLKALADVGLGYVNLGQSSTTLSGGEAQRVKLATELGKTATGHTLYVLDEPTTGLHFADIHNLLNVLNRLADMGNTIIVIEHNLDVIKCADWIIDLGPEGGDAGGTIIAEGTPEEISRKRKSYTGRYLAKHLKTGKKAKS</sequence>
<evidence type="ECO:0000256" key="10">
    <source>
        <dbReference type="ARBA" id="ARBA00022840"/>
    </source>
</evidence>
<proteinExistence type="inferred from homology"/>
<keyword evidence="10" id="KW-0067">ATP-binding</keyword>
<feature type="compositionally biased region" description="Low complexity" evidence="14">
    <location>
        <begin position="8"/>
        <end position="19"/>
    </location>
</feature>
<dbReference type="CDD" id="cd03271">
    <property type="entry name" value="ABC_UvrA_II"/>
    <property type="match status" value="1"/>
</dbReference>
<evidence type="ECO:0000256" key="5">
    <source>
        <dbReference type="ARBA" id="ARBA00022741"/>
    </source>
</evidence>
<dbReference type="Gene3D" id="1.10.8.280">
    <property type="entry name" value="ABC transporter ATPase domain-like"/>
    <property type="match status" value="2"/>
</dbReference>
<dbReference type="PROSITE" id="PS00211">
    <property type="entry name" value="ABC_TRANSPORTER_1"/>
    <property type="match status" value="2"/>
</dbReference>
<evidence type="ECO:0000256" key="11">
    <source>
        <dbReference type="ARBA" id="ARBA00022881"/>
    </source>
</evidence>
<dbReference type="InterPro" id="IPR041102">
    <property type="entry name" value="UvrA_inter"/>
</dbReference>
<dbReference type="GO" id="GO:0006289">
    <property type="term" value="P:nucleotide-excision repair"/>
    <property type="evidence" value="ECO:0007669"/>
    <property type="project" value="InterPro"/>
</dbReference>
<keyword evidence="2" id="KW-0963">Cytoplasm</keyword>
<dbReference type="GO" id="GO:0008270">
    <property type="term" value="F:zinc ion binding"/>
    <property type="evidence" value="ECO:0007669"/>
    <property type="project" value="UniProtKB-KW"/>
</dbReference>
<dbReference type="Pfam" id="PF17755">
    <property type="entry name" value="UvrA_DNA-bind"/>
    <property type="match status" value="1"/>
</dbReference>
<evidence type="ECO:0000256" key="2">
    <source>
        <dbReference type="ARBA" id="ARBA00022490"/>
    </source>
</evidence>
<evidence type="ECO:0000256" key="9">
    <source>
        <dbReference type="ARBA" id="ARBA00022833"/>
    </source>
</evidence>
<comment type="caution">
    <text evidence="16">The sequence shown here is derived from an EMBL/GenBank/DDBJ whole genome shotgun (WGS) entry which is preliminary data.</text>
</comment>
<dbReference type="HAMAP" id="MF_00205">
    <property type="entry name" value="UvrA"/>
    <property type="match status" value="1"/>
</dbReference>
<keyword evidence="5" id="KW-0547">Nucleotide-binding</keyword>
<dbReference type="PROSITE" id="PS50893">
    <property type="entry name" value="ABC_TRANSPORTER_2"/>
    <property type="match status" value="1"/>
</dbReference>
<dbReference type="GO" id="GO:0016887">
    <property type="term" value="F:ATP hydrolysis activity"/>
    <property type="evidence" value="ECO:0007669"/>
    <property type="project" value="InterPro"/>
</dbReference>
<evidence type="ECO:0000256" key="3">
    <source>
        <dbReference type="ARBA" id="ARBA00022723"/>
    </source>
</evidence>
<dbReference type="GO" id="GO:0004518">
    <property type="term" value="F:nuclease activity"/>
    <property type="evidence" value="ECO:0007669"/>
    <property type="project" value="UniProtKB-KW"/>
</dbReference>
<dbReference type="Gene3D" id="1.20.1580.10">
    <property type="entry name" value="ABC transporter ATPase like domain"/>
    <property type="match status" value="4"/>
</dbReference>
<evidence type="ECO:0000256" key="14">
    <source>
        <dbReference type="SAM" id="MobiDB-lite"/>
    </source>
</evidence>
<keyword evidence="13" id="KW-0234">DNA repair</keyword>
<dbReference type="InterPro" id="IPR003439">
    <property type="entry name" value="ABC_transporter-like_ATP-bd"/>
</dbReference>
<dbReference type="GO" id="GO:0003677">
    <property type="term" value="F:DNA binding"/>
    <property type="evidence" value="ECO:0007669"/>
    <property type="project" value="UniProtKB-KW"/>
</dbReference>
<feature type="compositionally biased region" description="Basic and acidic residues" evidence="14">
    <location>
        <begin position="42"/>
        <end position="66"/>
    </location>
</feature>
<protein>
    <recommendedName>
        <fullName evidence="15">ABC transporter domain-containing protein</fullName>
    </recommendedName>
</protein>